<proteinExistence type="predicted"/>
<accession>E1A2J6</accession>
<dbReference type="KEGG" id="vg:9861506"/>
<dbReference type="Proteomes" id="UP000002236">
    <property type="component" value="Segment"/>
</dbReference>
<dbReference type="GeneID" id="9861506"/>
<dbReference type="Pfam" id="PF14216">
    <property type="entry name" value="DUF4326"/>
    <property type="match status" value="1"/>
</dbReference>
<feature type="domain" description="DUF4326" evidence="1">
    <location>
        <begin position="5"/>
        <end position="79"/>
    </location>
</feature>
<sequence length="94" mass="10560">MCYVVNKYKTDFDIDIQRGTIWGNPHKDGSRAENIEKFKNHLRNEIRSGNITKEMLLSLHGKRLGCTCSPLPCHGEVIATLVNKLAGTYTGLDI</sequence>
<keyword evidence="3" id="KW-1185">Reference proteome</keyword>
<dbReference type="InterPro" id="IPR025475">
    <property type="entry name" value="DUF4326"/>
</dbReference>
<gene>
    <name evidence="2" type="ORF">phiAS5_ORF0099</name>
</gene>
<organism evidence="2 3">
    <name type="scientific">Aeromonas phage phiAS5</name>
    <dbReference type="NCBI Taxonomy" id="879630"/>
    <lineage>
        <taxon>Viruses</taxon>
        <taxon>Duplodnaviria</taxon>
        <taxon>Heunggongvirae</taxon>
        <taxon>Uroviricota</taxon>
        <taxon>Caudoviricetes</taxon>
        <taxon>Pantevenvirales</taxon>
        <taxon>Straboviridae</taxon>
        <taxon>Chrysonvirus</taxon>
        <taxon>Chrysonvirus as5</taxon>
    </lineage>
</organism>
<dbReference type="OrthoDB" id="19153at10239"/>
<reference evidence="2 3" key="1">
    <citation type="journal article" date="2012" name="Vet. Microbiol.">
        <title>Complete genome sequence and characterization of a broad-host range T4-like bacteriophage phiAS5 infecting Aeromonas salmonicida subsp. salmonicida.</title>
        <authorList>
            <person name="Kim J.H."/>
            <person name="Son J.S."/>
            <person name="Choi Y.J."/>
            <person name="Choresca C.H.Jr."/>
            <person name="Shin S.P."/>
            <person name="Han J.E."/>
            <person name="Jun J.W."/>
            <person name="Park S.C."/>
        </authorList>
    </citation>
    <scope>NUCLEOTIDE SEQUENCE [LARGE SCALE GENOMIC DNA]</scope>
</reference>
<dbReference type="EMBL" id="HM452126">
    <property type="protein sequence ID" value="ADM79942.1"/>
    <property type="molecule type" value="Genomic_DNA"/>
</dbReference>
<name>E1A2J6_9CAUD</name>
<evidence type="ECO:0000259" key="1">
    <source>
        <dbReference type="Pfam" id="PF14216"/>
    </source>
</evidence>
<evidence type="ECO:0000313" key="2">
    <source>
        <dbReference type="EMBL" id="ADM79942.1"/>
    </source>
</evidence>
<evidence type="ECO:0000313" key="3">
    <source>
        <dbReference type="Proteomes" id="UP000002236"/>
    </source>
</evidence>
<protein>
    <recommendedName>
        <fullName evidence="1">DUF4326 domain-containing protein</fullName>
    </recommendedName>
</protein>
<dbReference type="RefSeq" id="YP_003969388.1">
    <property type="nucleotide sequence ID" value="NC_014636.1"/>
</dbReference>